<proteinExistence type="predicted"/>
<gene>
    <name evidence="2" type="ORF">V1478_007552</name>
</gene>
<sequence>MYVHIGYMIMTSLTFIMFPIFKIITEDSETSDKSIVPFEVDYLSLIDVKKHYYIILIHCYICVIAHILIIITVDSILIKFIQHSCAMFAILGENRCIIGIKQARK</sequence>
<accession>A0ABD2B3F5</accession>
<keyword evidence="1" id="KW-0812">Transmembrane</keyword>
<name>A0ABD2B3F5_VESSQ</name>
<evidence type="ECO:0000313" key="2">
    <source>
        <dbReference type="EMBL" id="KAL2727274.1"/>
    </source>
</evidence>
<feature type="transmembrane region" description="Helical" evidence="1">
    <location>
        <begin position="52"/>
        <end position="73"/>
    </location>
</feature>
<dbReference type="Proteomes" id="UP001607302">
    <property type="component" value="Unassembled WGS sequence"/>
</dbReference>
<keyword evidence="3" id="KW-1185">Reference proteome</keyword>
<feature type="transmembrane region" description="Helical" evidence="1">
    <location>
        <begin position="7"/>
        <end position="24"/>
    </location>
</feature>
<comment type="caution">
    <text evidence="2">The sequence shown here is derived from an EMBL/GenBank/DDBJ whole genome shotgun (WGS) entry which is preliminary data.</text>
</comment>
<evidence type="ECO:0000256" key="1">
    <source>
        <dbReference type="SAM" id="Phobius"/>
    </source>
</evidence>
<dbReference type="AlphaFoldDB" id="A0ABD2B3F5"/>
<reference evidence="2 3" key="1">
    <citation type="journal article" date="2024" name="Ann. Entomol. Soc. Am.">
        <title>Genomic analyses of the southern and eastern yellowjacket wasps (Hymenoptera: Vespidae) reveal evolutionary signatures of social life.</title>
        <authorList>
            <person name="Catto M.A."/>
            <person name="Caine P.B."/>
            <person name="Orr S.E."/>
            <person name="Hunt B.G."/>
            <person name="Goodisman M.A.D."/>
        </authorList>
    </citation>
    <scope>NUCLEOTIDE SEQUENCE [LARGE SCALE GENOMIC DNA]</scope>
    <source>
        <strain evidence="2">233</strain>
        <tissue evidence="2">Head and thorax</tissue>
    </source>
</reference>
<protein>
    <submittedName>
        <fullName evidence="2">Odorant receptor 22a-like</fullName>
    </submittedName>
</protein>
<keyword evidence="1" id="KW-0472">Membrane</keyword>
<keyword evidence="1" id="KW-1133">Transmembrane helix</keyword>
<dbReference type="EMBL" id="JAUDFV010000133">
    <property type="protein sequence ID" value="KAL2727274.1"/>
    <property type="molecule type" value="Genomic_DNA"/>
</dbReference>
<evidence type="ECO:0000313" key="3">
    <source>
        <dbReference type="Proteomes" id="UP001607302"/>
    </source>
</evidence>
<organism evidence="2 3">
    <name type="scientific">Vespula squamosa</name>
    <name type="common">Southern yellow jacket</name>
    <name type="synonym">Wasp</name>
    <dbReference type="NCBI Taxonomy" id="30214"/>
    <lineage>
        <taxon>Eukaryota</taxon>
        <taxon>Metazoa</taxon>
        <taxon>Ecdysozoa</taxon>
        <taxon>Arthropoda</taxon>
        <taxon>Hexapoda</taxon>
        <taxon>Insecta</taxon>
        <taxon>Pterygota</taxon>
        <taxon>Neoptera</taxon>
        <taxon>Endopterygota</taxon>
        <taxon>Hymenoptera</taxon>
        <taxon>Apocrita</taxon>
        <taxon>Aculeata</taxon>
        <taxon>Vespoidea</taxon>
        <taxon>Vespidae</taxon>
        <taxon>Vespinae</taxon>
        <taxon>Vespula</taxon>
    </lineage>
</organism>